<organism evidence="2 3">
    <name type="scientific">Flavilitoribacter nigricans (strain ATCC 23147 / DSM 23189 / NBRC 102662 / NCIMB 1420 / SS-2)</name>
    <name type="common">Lewinella nigricans</name>
    <dbReference type="NCBI Taxonomy" id="1122177"/>
    <lineage>
        <taxon>Bacteria</taxon>
        <taxon>Pseudomonadati</taxon>
        <taxon>Bacteroidota</taxon>
        <taxon>Saprospiria</taxon>
        <taxon>Saprospirales</taxon>
        <taxon>Lewinellaceae</taxon>
        <taxon>Flavilitoribacter</taxon>
    </lineage>
</organism>
<dbReference type="InterPro" id="IPR024775">
    <property type="entry name" value="DinB-like"/>
</dbReference>
<dbReference type="SUPFAM" id="SSF109854">
    <property type="entry name" value="DinB/YfiT-like putative metalloenzymes"/>
    <property type="match status" value="1"/>
</dbReference>
<name>A0A2D0N8V2_FLAN2</name>
<gene>
    <name evidence="2" type="ORF">CRP01_18085</name>
</gene>
<evidence type="ECO:0000313" key="2">
    <source>
        <dbReference type="EMBL" id="PHN04941.1"/>
    </source>
</evidence>
<reference evidence="2 3" key="1">
    <citation type="submission" date="2017-10" db="EMBL/GenBank/DDBJ databases">
        <title>The draft genome sequence of Lewinella nigricans NBRC 102662.</title>
        <authorList>
            <person name="Wang K."/>
        </authorList>
    </citation>
    <scope>NUCLEOTIDE SEQUENCE [LARGE SCALE GENOMIC DNA]</scope>
    <source>
        <strain evidence="2 3">NBRC 102662</strain>
    </source>
</reference>
<comment type="caution">
    <text evidence="2">The sequence shown here is derived from an EMBL/GenBank/DDBJ whole genome shotgun (WGS) entry which is preliminary data.</text>
</comment>
<feature type="domain" description="DinB-like" evidence="1">
    <location>
        <begin position="9"/>
        <end position="173"/>
    </location>
</feature>
<dbReference type="AlphaFoldDB" id="A0A2D0N8V2"/>
<protein>
    <recommendedName>
        <fullName evidence="1">DinB-like domain-containing protein</fullName>
    </recommendedName>
</protein>
<evidence type="ECO:0000313" key="3">
    <source>
        <dbReference type="Proteomes" id="UP000223913"/>
    </source>
</evidence>
<evidence type="ECO:0000259" key="1">
    <source>
        <dbReference type="Pfam" id="PF12867"/>
    </source>
</evidence>
<sequence length="178" mass="20956">MIPKREEQQLHRLNADLDQLFQQLDGYSDEQLNRQPSPETWSPLMVARHLMLAEAYSLQYIRKKLSFTDELPPAGIRSRLRSLVLEFYFGSPFKWKAPKAIGDSALLREAPYELGTIKSEWLEQRAQLRELLESFPAGRYREEVYKHPFVGRLSPTGLLRFFQGHFNRHSKQIRQRLA</sequence>
<dbReference type="Pfam" id="PF12867">
    <property type="entry name" value="DinB_2"/>
    <property type="match status" value="1"/>
</dbReference>
<dbReference type="Gene3D" id="1.20.120.450">
    <property type="entry name" value="dinb family like domain"/>
    <property type="match status" value="1"/>
</dbReference>
<keyword evidence="3" id="KW-1185">Reference proteome</keyword>
<dbReference type="InterPro" id="IPR034660">
    <property type="entry name" value="DinB/YfiT-like"/>
</dbReference>
<proteinExistence type="predicted"/>
<accession>A0A2D0N8V2</accession>
<dbReference type="OrthoDB" id="979115at2"/>
<dbReference type="EMBL" id="PDUD01000023">
    <property type="protein sequence ID" value="PHN04941.1"/>
    <property type="molecule type" value="Genomic_DNA"/>
</dbReference>
<dbReference type="Proteomes" id="UP000223913">
    <property type="component" value="Unassembled WGS sequence"/>
</dbReference>
<dbReference type="RefSeq" id="WP_099151486.1">
    <property type="nucleotide sequence ID" value="NZ_PDUD01000023.1"/>
</dbReference>